<keyword evidence="8" id="KW-1185">Reference proteome</keyword>
<evidence type="ECO:0000313" key="8">
    <source>
        <dbReference type="Proteomes" id="UP000719267"/>
    </source>
</evidence>
<evidence type="ECO:0000256" key="2">
    <source>
        <dbReference type="ARBA" id="ARBA00022475"/>
    </source>
</evidence>
<organism evidence="7 8">
    <name type="scientific">Mesonia aestuariivivens</name>
    <dbReference type="NCBI Taxonomy" id="2796128"/>
    <lineage>
        <taxon>Bacteria</taxon>
        <taxon>Pseudomonadati</taxon>
        <taxon>Bacteroidota</taxon>
        <taxon>Flavobacteriia</taxon>
        <taxon>Flavobacteriales</taxon>
        <taxon>Flavobacteriaceae</taxon>
        <taxon>Mesonia</taxon>
    </lineage>
</organism>
<keyword evidence="6 7" id="KW-0012">Acyltransferase</keyword>
<protein>
    <submittedName>
        <fullName evidence="7">Lipid A biosynthesis acyltransferase</fullName>
    </submittedName>
</protein>
<evidence type="ECO:0000256" key="5">
    <source>
        <dbReference type="ARBA" id="ARBA00023136"/>
    </source>
</evidence>
<dbReference type="Proteomes" id="UP000719267">
    <property type="component" value="Unassembled WGS sequence"/>
</dbReference>
<dbReference type="InterPro" id="IPR004960">
    <property type="entry name" value="LipA_acyltrans"/>
</dbReference>
<keyword evidence="5" id="KW-0472">Membrane</keyword>
<dbReference type="Pfam" id="PF03279">
    <property type="entry name" value="Lip_A_acyltrans"/>
    <property type="match status" value="1"/>
</dbReference>
<evidence type="ECO:0000256" key="3">
    <source>
        <dbReference type="ARBA" id="ARBA00022519"/>
    </source>
</evidence>
<keyword evidence="3" id="KW-0997">Cell inner membrane</keyword>
<dbReference type="RefSeq" id="WP_219039697.1">
    <property type="nucleotide sequence ID" value="NZ_JAHWDF010000005.1"/>
</dbReference>
<evidence type="ECO:0000256" key="1">
    <source>
        <dbReference type="ARBA" id="ARBA00004533"/>
    </source>
</evidence>
<comment type="subcellular location">
    <subcellularLocation>
        <location evidence="1">Cell inner membrane</location>
    </subcellularLocation>
</comment>
<gene>
    <name evidence="7" type="ORF">KW502_06340</name>
</gene>
<dbReference type="EMBL" id="JAHWDF010000005">
    <property type="protein sequence ID" value="MBW2961412.1"/>
    <property type="molecule type" value="Genomic_DNA"/>
</dbReference>
<evidence type="ECO:0000313" key="7">
    <source>
        <dbReference type="EMBL" id="MBW2961412.1"/>
    </source>
</evidence>
<proteinExistence type="predicted"/>
<dbReference type="CDD" id="cd07984">
    <property type="entry name" value="LPLAT_LABLAT-like"/>
    <property type="match status" value="1"/>
</dbReference>
<comment type="caution">
    <text evidence="7">The sequence shown here is derived from an EMBL/GenBank/DDBJ whole genome shotgun (WGS) entry which is preliminary data.</text>
</comment>
<dbReference type="PANTHER" id="PTHR30606:SF10">
    <property type="entry name" value="PHOSPHATIDYLINOSITOL MANNOSIDE ACYLTRANSFERASE"/>
    <property type="match status" value="1"/>
</dbReference>
<name>A0ABS6W1J2_9FLAO</name>
<keyword evidence="4" id="KW-0808">Transferase</keyword>
<dbReference type="GO" id="GO:0016746">
    <property type="term" value="F:acyltransferase activity"/>
    <property type="evidence" value="ECO:0007669"/>
    <property type="project" value="UniProtKB-KW"/>
</dbReference>
<dbReference type="PANTHER" id="PTHR30606">
    <property type="entry name" value="LIPID A BIOSYNTHESIS LAUROYL ACYLTRANSFERASE"/>
    <property type="match status" value="1"/>
</dbReference>
<accession>A0ABS6W1J2</accession>
<dbReference type="PIRSF" id="PIRSF026649">
    <property type="entry name" value="MsbB"/>
    <property type="match status" value="1"/>
</dbReference>
<sequence>MKKAVFYLVYPVLWLVSKLPFSIFYKVSDFCFLIVYYIVGYRKKVVRDNLQKSFPEKSFSELKQIEKKFYQHMCDMFLEMIKTLSISNKQLKKRFIYENIEELVNFEKQCNGTIVMCGHYASYEWATAINFYDTHNKAYAVYKKIRNQYFDKLIKDIRANLGTTLINSKEVIPTMVRNKVNNQKASYYMISDQSPKRSKSAYWVDFMGRETAAFNGSEAMAKKLGFGILYLQIRKVKRGYYSAKLIPLTTTAKESKDAELTQKFFHLLEEQIREQPEYYLWTHKRWKHKKEACVTPQASS</sequence>
<evidence type="ECO:0000256" key="6">
    <source>
        <dbReference type="ARBA" id="ARBA00023315"/>
    </source>
</evidence>
<evidence type="ECO:0000256" key="4">
    <source>
        <dbReference type="ARBA" id="ARBA00022679"/>
    </source>
</evidence>
<keyword evidence="2" id="KW-1003">Cell membrane</keyword>
<reference evidence="7 8" key="1">
    <citation type="submission" date="2021-07" db="EMBL/GenBank/DDBJ databases">
        <title>Mesonia aestuariivivens sp. nov., isolated from a tidal flat.</title>
        <authorList>
            <person name="Kim Y.-O."/>
            <person name="Yoon J.-H."/>
        </authorList>
    </citation>
    <scope>NUCLEOTIDE SEQUENCE [LARGE SCALE GENOMIC DNA]</scope>
    <source>
        <strain evidence="7 8">JHPTF-M18</strain>
    </source>
</reference>